<dbReference type="BioCyc" id="SGLO343509:SGP1_RS08005-MONOMER"/>
<dbReference type="Gene3D" id="3.30.460.10">
    <property type="entry name" value="Beta Polymerase, domain 2"/>
    <property type="match status" value="1"/>
</dbReference>
<dbReference type="EMBL" id="AP008232">
    <property type="protein sequence ID" value="BAE74210.1"/>
    <property type="molecule type" value="Genomic_DNA"/>
</dbReference>
<protein>
    <recommendedName>
        <fullName evidence="1">RelA/SpoT domain-containing protein</fullName>
    </recommendedName>
</protein>
<evidence type="ECO:0000313" key="3">
    <source>
        <dbReference type="Proteomes" id="UP000001932"/>
    </source>
</evidence>
<gene>
    <name evidence="2" type="ordered locus">SG0935</name>
</gene>
<dbReference type="STRING" id="343509.SG0935"/>
<dbReference type="InterPro" id="IPR043519">
    <property type="entry name" value="NT_sf"/>
</dbReference>
<feature type="domain" description="RelA/SpoT" evidence="1">
    <location>
        <begin position="85"/>
        <end position="212"/>
    </location>
</feature>
<dbReference type="AlphaFoldDB" id="Q2NUG5"/>
<evidence type="ECO:0000259" key="1">
    <source>
        <dbReference type="SMART" id="SM00954"/>
    </source>
</evidence>
<dbReference type="SMART" id="SM00954">
    <property type="entry name" value="RelA_SpoT"/>
    <property type="match status" value="1"/>
</dbReference>
<dbReference type="RefSeq" id="WP_011410796.1">
    <property type="nucleotide sequence ID" value="NC_007712.1"/>
</dbReference>
<dbReference type="KEGG" id="sgl:SG0935"/>
<reference evidence="2 3" key="1">
    <citation type="journal article" date="2006" name="Genome Res.">
        <title>Massive genome erosion and functional adaptations provide insights into the symbiotic lifestyle of Sodalis glossinidius in the tsetse host.</title>
        <authorList>
            <person name="Toh H."/>
            <person name="Weiss B.L."/>
            <person name="Perkin S.A.H."/>
            <person name="Yamashita A."/>
            <person name="Oshima K."/>
            <person name="Hattori M."/>
            <person name="Aksoy S."/>
        </authorList>
    </citation>
    <scope>NUCLEOTIDE SEQUENCE [LARGE SCALE GENOMIC DNA]</scope>
    <source>
        <strain evidence="3">morsitans</strain>
    </source>
</reference>
<dbReference type="GO" id="GO:0015969">
    <property type="term" value="P:guanosine tetraphosphate metabolic process"/>
    <property type="evidence" value="ECO:0007669"/>
    <property type="project" value="InterPro"/>
</dbReference>
<proteinExistence type="predicted"/>
<dbReference type="Proteomes" id="UP000001932">
    <property type="component" value="Chromosome"/>
</dbReference>
<organism evidence="2 3">
    <name type="scientific">Sodalis glossinidius (strain morsitans)</name>
    <dbReference type="NCBI Taxonomy" id="343509"/>
    <lineage>
        <taxon>Bacteria</taxon>
        <taxon>Pseudomonadati</taxon>
        <taxon>Pseudomonadota</taxon>
        <taxon>Gammaproteobacteria</taxon>
        <taxon>Enterobacterales</taxon>
        <taxon>Bruguierivoracaceae</taxon>
        <taxon>Sodalis</taxon>
    </lineage>
</organism>
<dbReference type="PANTHER" id="PTHR47837:SF1">
    <property type="entry name" value="GTP PYROPHOSPHOKINASE YJBM"/>
    <property type="match status" value="1"/>
</dbReference>
<dbReference type="CDD" id="cd05399">
    <property type="entry name" value="NT_Rel-Spo_like"/>
    <property type="match status" value="1"/>
</dbReference>
<dbReference type="SUPFAM" id="SSF81301">
    <property type="entry name" value="Nucleotidyltransferase"/>
    <property type="match status" value="1"/>
</dbReference>
<name>Q2NUG5_SODGM</name>
<evidence type="ECO:0000313" key="2">
    <source>
        <dbReference type="EMBL" id="BAE74210.1"/>
    </source>
</evidence>
<dbReference type="InterPro" id="IPR007685">
    <property type="entry name" value="RelA_SpoT"/>
</dbReference>
<dbReference type="Pfam" id="PF04607">
    <property type="entry name" value="RelA_SpoT"/>
    <property type="match status" value="1"/>
</dbReference>
<keyword evidence="3" id="KW-1185">Reference proteome</keyword>
<dbReference type="InterPro" id="IPR052366">
    <property type="entry name" value="GTP_Pyrophosphokinase"/>
</dbReference>
<sequence length="371" mass="43524">MSDLMSIFGTPTMANAQYEKGKIRLDFSKNQIKKAGESIRKEGVTNEKVQLIQNYRAAHLYPLMIIKNLVWKHIQKIAPNAIIARRLKRLPTIIDKLTRDTLDGINKNTMCVTRMQDIGGCRVIVDNKEQSLRVNSSLEQSRTLYITKLSRDYNINPKKTGYRGIHRVYQCYGKRKEHDWKGFTIELQLRTRLQHLWATTVEVVDLCEGKTLKTNPYDADPRWIAFFREMSDFLADEDGFISLSNEQKKQSLIALNEALNAQKKLESFNLIFSGRKISHDKNKYRYAIIGICLSDKTTHVNFFGERKKHDAIRLYSEIEKNDLWNGLFVEMSDIWQLQYAYPNYLIDTHQFVEKLKSYTESSYWTQPLRFR</sequence>
<dbReference type="PANTHER" id="PTHR47837">
    <property type="entry name" value="GTP PYROPHOSPHOKINASE YJBM"/>
    <property type="match status" value="1"/>
</dbReference>
<accession>Q2NUG5</accession>
<dbReference type="HOGENOM" id="CLU_061357_0_0_6"/>
<dbReference type="eggNOG" id="COG2357">
    <property type="taxonomic scope" value="Bacteria"/>
</dbReference>